<gene>
    <name evidence="1" type="ORF">Adt_48238</name>
</gene>
<dbReference type="PANTHER" id="PTHR48475:SF2">
    <property type="entry name" value="RIBONUCLEASE H"/>
    <property type="match status" value="1"/>
</dbReference>
<reference evidence="2" key="1">
    <citation type="submission" date="2024-07" db="EMBL/GenBank/DDBJ databases">
        <title>Two chromosome-level genome assemblies of Korean endemic species Abeliophyllum distichum and Forsythia ovata (Oleaceae).</title>
        <authorList>
            <person name="Jang H."/>
        </authorList>
    </citation>
    <scope>NUCLEOTIDE SEQUENCE [LARGE SCALE GENOMIC DNA]</scope>
</reference>
<organism evidence="1 2">
    <name type="scientific">Abeliophyllum distichum</name>
    <dbReference type="NCBI Taxonomy" id="126358"/>
    <lineage>
        <taxon>Eukaryota</taxon>
        <taxon>Viridiplantae</taxon>
        <taxon>Streptophyta</taxon>
        <taxon>Embryophyta</taxon>
        <taxon>Tracheophyta</taxon>
        <taxon>Spermatophyta</taxon>
        <taxon>Magnoliopsida</taxon>
        <taxon>eudicotyledons</taxon>
        <taxon>Gunneridae</taxon>
        <taxon>Pentapetalae</taxon>
        <taxon>asterids</taxon>
        <taxon>lamiids</taxon>
        <taxon>Lamiales</taxon>
        <taxon>Oleaceae</taxon>
        <taxon>Forsythieae</taxon>
        <taxon>Abeliophyllum</taxon>
    </lineage>
</organism>
<dbReference type="AlphaFoldDB" id="A0ABD1NRN2"/>
<evidence type="ECO:0000313" key="2">
    <source>
        <dbReference type="Proteomes" id="UP001604336"/>
    </source>
</evidence>
<keyword evidence="2" id="KW-1185">Reference proteome</keyword>
<protein>
    <submittedName>
        <fullName evidence="1">Ribonuclease H</fullName>
    </submittedName>
</protein>
<evidence type="ECO:0000313" key="1">
    <source>
        <dbReference type="EMBL" id="KAL2454265.1"/>
    </source>
</evidence>
<sequence>MRGRIPGAEGTPRPFSLVVKTEVKRMFVALPGCIYRDNASGRLLKWAVELRQFDIVYKPRAAMKGQALVNFAAEFAHTPEVEVPMALTESPMWYLFVDGCSADMGSRPRTMLRNMRPYYLASA</sequence>
<dbReference type="EMBL" id="JBFOLK010000429">
    <property type="protein sequence ID" value="KAL2454265.1"/>
    <property type="molecule type" value="Genomic_DNA"/>
</dbReference>
<dbReference type="PANTHER" id="PTHR48475">
    <property type="entry name" value="RIBONUCLEASE H"/>
    <property type="match status" value="1"/>
</dbReference>
<name>A0ABD1NRN2_9LAMI</name>
<proteinExistence type="predicted"/>
<accession>A0ABD1NRN2</accession>
<comment type="caution">
    <text evidence="1">The sequence shown here is derived from an EMBL/GenBank/DDBJ whole genome shotgun (WGS) entry which is preliminary data.</text>
</comment>
<dbReference type="Proteomes" id="UP001604336">
    <property type="component" value="Unassembled WGS sequence"/>
</dbReference>